<proteinExistence type="predicted"/>
<sequence>MKICLIGSEKNSKLHALYLQTLPGVEVETIVVETQQDIQSIHLATDIDFIDLCVEEEQLEDTLKKIGKGDKILLTEEISQSNFLKNTIMKNSMIRFSTKMMALPELKSLGEQVRQSKLGKLGVQTISLKSQQHVPVYQSFSYSEISLLHWVVATLGNFQSVYAMEQNQRYLTVQIRMEDGSYVHFECAREFGIDELSIELTGLEGMLSYHDREATPLRLTNNQGEESAFRPYGEPILKRQLADALYIQANGEPFANIQEWMNTFELIDAISQSIVKGKQQFNRGRCDA</sequence>
<organism evidence="1 2">
    <name type="scientific">Gracilibacillus marinus</name>
    <dbReference type="NCBI Taxonomy" id="630535"/>
    <lineage>
        <taxon>Bacteria</taxon>
        <taxon>Bacillati</taxon>
        <taxon>Bacillota</taxon>
        <taxon>Bacilli</taxon>
        <taxon>Bacillales</taxon>
        <taxon>Bacillaceae</taxon>
        <taxon>Gracilibacillus</taxon>
    </lineage>
</organism>
<evidence type="ECO:0000313" key="2">
    <source>
        <dbReference type="Proteomes" id="UP001595880"/>
    </source>
</evidence>
<dbReference type="Proteomes" id="UP001595880">
    <property type="component" value="Unassembled WGS sequence"/>
</dbReference>
<evidence type="ECO:0008006" key="3">
    <source>
        <dbReference type="Google" id="ProtNLM"/>
    </source>
</evidence>
<evidence type="ECO:0000313" key="1">
    <source>
        <dbReference type="EMBL" id="MFC4386649.1"/>
    </source>
</evidence>
<reference evidence="2" key="1">
    <citation type="journal article" date="2019" name="Int. J. Syst. Evol. Microbiol.">
        <title>The Global Catalogue of Microorganisms (GCM) 10K type strain sequencing project: providing services to taxonomists for standard genome sequencing and annotation.</title>
        <authorList>
            <consortium name="The Broad Institute Genomics Platform"/>
            <consortium name="The Broad Institute Genome Sequencing Center for Infectious Disease"/>
            <person name="Wu L."/>
            <person name="Ma J."/>
        </authorList>
    </citation>
    <scope>NUCLEOTIDE SEQUENCE [LARGE SCALE GENOMIC DNA]</scope>
    <source>
        <strain evidence="2">KACC 14058</strain>
    </source>
</reference>
<dbReference type="Gene3D" id="3.30.360.10">
    <property type="entry name" value="Dihydrodipicolinate Reductase, domain 2"/>
    <property type="match status" value="1"/>
</dbReference>
<keyword evidence="2" id="KW-1185">Reference proteome</keyword>
<gene>
    <name evidence="1" type="ORF">ACFOZ1_02390</name>
</gene>
<dbReference type="RefSeq" id="WP_390195429.1">
    <property type="nucleotide sequence ID" value="NZ_JBHSDV010000001.1"/>
</dbReference>
<name>A0ABV8VR27_9BACI</name>
<accession>A0ABV8VR27</accession>
<dbReference type="EMBL" id="JBHSDV010000001">
    <property type="protein sequence ID" value="MFC4386649.1"/>
    <property type="molecule type" value="Genomic_DNA"/>
</dbReference>
<comment type="caution">
    <text evidence="1">The sequence shown here is derived from an EMBL/GenBank/DDBJ whole genome shotgun (WGS) entry which is preliminary data.</text>
</comment>
<protein>
    <recommendedName>
        <fullName evidence="3">Gfo/Idh/MocA-like oxidoreductase N-terminal domain-containing protein</fullName>
    </recommendedName>
</protein>